<evidence type="ECO:0000259" key="6">
    <source>
        <dbReference type="Pfam" id="PF06271"/>
    </source>
</evidence>
<feature type="transmembrane region" description="Helical" evidence="5">
    <location>
        <begin position="51"/>
        <end position="73"/>
    </location>
</feature>
<comment type="subcellular location">
    <subcellularLocation>
        <location evidence="1">Membrane</location>
        <topology evidence="1">Multi-pass membrane protein</topology>
    </subcellularLocation>
</comment>
<feature type="transmembrane region" description="Helical" evidence="5">
    <location>
        <begin position="93"/>
        <end position="112"/>
    </location>
</feature>
<feature type="transmembrane region" description="Helical" evidence="5">
    <location>
        <begin position="170"/>
        <end position="189"/>
    </location>
</feature>
<dbReference type="RefSeq" id="WP_272749329.1">
    <property type="nucleotide sequence ID" value="NZ_JAQQKX010000016.1"/>
</dbReference>
<accession>A0ABT5HXV9</accession>
<feature type="domain" description="RDD" evidence="6">
    <location>
        <begin position="44"/>
        <end position="201"/>
    </location>
</feature>
<evidence type="ECO:0000313" key="8">
    <source>
        <dbReference type="Proteomes" id="UP001214854"/>
    </source>
</evidence>
<organism evidence="7 8">
    <name type="scientific">Asticcacaulis aquaticus</name>
    <dbReference type="NCBI Taxonomy" id="2984212"/>
    <lineage>
        <taxon>Bacteria</taxon>
        <taxon>Pseudomonadati</taxon>
        <taxon>Pseudomonadota</taxon>
        <taxon>Alphaproteobacteria</taxon>
        <taxon>Caulobacterales</taxon>
        <taxon>Caulobacteraceae</taxon>
        <taxon>Asticcacaulis</taxon>
    </lineage>
</organism>
<evidence type="ECO:0000256" key="3">
    <source>
        <dbReference type="ARBA" id="ARBA00022989"/>
    </source>
</evidence>
<dbReference type="EMBL" id="JAQQKX010000016">
    <property type="protein sequence ID" value="MDC7684858.1"/>
    <property type="molecule type" value="Genomic_DNA"/>
</dbReference>
<protein>
    <submittedName>
        <fullName evidence="7">RDD family protein</fullName>
    </submittedName>
</protein>
<reference evidence="7 8" key="1">
    <citation type="submission" date="2023-01" db="EMBL/GenBank/DDBJ databases">
        <title>Novel species of the genus Asticcacaulis isolated from rivers.</title>
        <authorList>
            <person name="Lu H."/>
        </authorList>
    </citation>
    <scope>NUCLEOTIDE SEQUENCE [LARGE SCALE GENOMIC DNA]</scope>
    <source>
        <strain evidence="7 8">BYS171W</strain>
    </source>
</reference>
<evidence type="ECO:0000256" key="4">
    <source>
        <dbReference type="ARBA" id="ARBA00023136"/>
    </source>
</evidence>
<keyword evidence="8" id="KW-1185">Reference proteome</keyword>
<sequence>MAKTPKPRKLKQDLMKGGTIAVGGIEGPTTVVTTPEGVRLGFRTASFGTRLGALLIDLMIMIAIPIVLVLVYFLLPLEHVNLDMAPDHPFRQLVNILIILTLFFARSGYFMFFEMGPRAATPGKRVMKIRVISHDGGHLTPAAVITRNALREVELFLPLTLSFQAMAGGGWLGLVAFLWALGLALLPLFNKAKARLGDFLGGTRVVHVPREALSFDLVEQAAVSSWLQFTPEQVAAYGEKELTVLEEVLRERRASTLQAVASRIKARIDWKGPKAEADMPSDESFLRAYYAALRAHLEGRMLMGRRRKDKFDPAT</sequence>
<keyword evidence="3 5" id="KW-1133">Transmembrane helix</keyword>
<gene>
    <name evidence="7" type="ORF">PQU92_16355</name>
</gene>
<keyword evidence="4 5" id="KW-0472">Membrane</keyword>
<evidence type="ECO:0000256" key="5">
    <source>
        <dbReference type="SAM" id="Phobius"/>
    </source>
</evidence>
<evidence type="ECO:0000256" key="1">
    <source>
        <dbReference type="ARBA" id="ARBA00004141"/>
    </source>
</evidence>
<dbReference type="Proteomes" id="UP001214854">
    <property type="component" value="Unassembled WGS sequence"/>
</dbReference>
<comment type="caution">
    <text evidence="7">The sequence shown here is derived from an EMBL/GenBank/DDBJ whole genome shotgun (WGS) entry which is preliminary data.</text>
</comment>
<dbReference type="Pfam" id="PF06271">
    <property type="entry name" value="RDD"/>
    <property type="match status" value="1"/>
</dbReference>
<proteinExistence type="predicted"/>
<keyword evidence="2 5" id="KW-0812">Transmembrane</keyword>
<evidence type="ECO:0000256" key="2">
    <source>
        <dbReference type="ARBA" id="ARBA00022692"/>
    </source>
</evidence>
<dbReference type="PANTHER" id="PTHR38480">
    <property type="entry name" value="SLR0254 PROTEIN"/>
    <property type="match status" value="1"/>
</dbReference>
<name>A0ABT5HXV9_9CAUL</name>
<dbReference type="InterPro" id="IPR010432">
    <property type="entry name" value="RDD"/>
</dbReference>
<evidence type="ECO:0000313" key="7">
    <source>
        <dbReference type="EMBL" id="MDC7684858.1"/>
    </source>
</evidence>
<dbReference type="PANTHER" id="PTHR38480:SF1">
    <property type="entry name" value="SLR0254 PROTEIN"/>
    <property type="match status" value="1"/>
</dbReference>